<gene>
    <name evidence="5" type="ORF">B0T10DRAFT_44914</name>
</gene>
<dbReference type="GO" id="GO:0005634">
    <property type="term" value="C:nucleus"/>
    <property type="evidence" value="ECO:0007669"/>
    <property type="project" value="UniProtKB-SubCell"/>
</dbReference>
<feature type="region of interest" description="Disordered" evidence="3">
    <location>
        <begin position="55"/>
        <end position="137"/>
    </location>
</feature>
<evidence type="ECO:0000313" key="5">
    <source>
        <dbReference type="EMBL" id="KAH6890005.1"/>
    </source>
</evidence>
<dbReference type="GO" id="GO:0008270">
    <property type="term" value="F:zinc ion binding"/>
    <property type="evidence" value="ECO:0007669"/>
    <property type="project" value="InterPro"/>
</dbReference>
<keyword evidence="2" id="KW-0539">Nucleus</keyword>
<evidence type="ECO:0000313" key="6">
    <source>
        <dbReference type="Proteomes" id="UP000777438"/>
    </source>
</evidence>
<dbReference type="Pfam" id="PF00172">
    <property type="entry name" value="Zn_clus"/>
    <property type="match status" value="1"/>
</dbReference>
<evidence type="ECO:0000256" key="1">
    <source>
        <dbReference type="ARBA" id="ARBA00004123"/>
    </source>
</evidence>
<dbReference type="OrthoDB" id="5101870at2759"/>
<proteinExistence type="predicted"/>
<dbReference type="CDD" id="cd00067">
    <property type="entry name" value="GAL4"/>
    <property type="match status" value="1"/>
</dbReference>
<evidence type="ECO:0000259" key="4">
    <source>
        <dbReference type="PROSITE" id="PS50048"/>
    </source>
</evidence>
<sequence length="754" mass="84760">MSSPGAVNRRKSGTSGYRRNGSLRSCEPCRKSKLRCDHVVPACGRCVTRNRKDRCVYHPSPLTRSPQDRHCPPEPSGATDPPRALESPALSYITHSRGSDPEEYVESAVPAESAVRSNEGDGPHKRPRASAQGGSQGFLGETSYSSILQDGLDGLDESFPGLEDSQAKEVPISNDQIARGCKTLSFLEDKSSINYFVDRWYKESEGSCICPKFVLKEWLQRLWDQHGQVLSSKDLEPKAMLCRNIWGTTQNLIVADKHTSPSEWISHGIRDAPRWQLIGLIATAVGLCIVCLRESDGFLTDRNISRRDLLGTALEVSQASIDFSRDCNAIDDLLVWLLYEHTRLTRAVKGETCFDTYRSGGETIDALTTMGLCQNGSSSSSTPFFLAELRKRLLTRIYVAEISTAAFLGRPMRLSHRYMSIDPPLDLRDEQLLLEGPELAAELAGLDANGFSNTGRLYHTTWLRAWLPFAQLREDILDLTLARHERGSLSSLAKVIQERSEDTWRGLPLFMRESMKTSMDNRALPPLEILQRMVLQQDYRSNELLLQRLLIRKTGTSSEKLIHTAQAILEDILLLTQRYDLGAMLEMDVAFVLIFHGMRSAATIAVELLKQERFQPCSDKMLLPRSRTIQDLSVFAARLAAVDTSHEAFRICEQGRKVLTYILDRILSPHSDVTVQPDKEHQLPPRASLVPAYPDIIPTESQNVTGDADSVALHDMEMNQSDQLESLITLENDYGFMGWLEHVDWDHPNEWNHL</sequence>
<reference evidence="5 6" key="1">
    <citation type="journal article" date="2021" name="Nat. Commun.">
        <title>Genetic determinants of endophytism in the Arabidopsis root mycobiome.</title>
        <authorList>
            <person name="Mesny F."/>
            <person name="Miyauchi S."/>
            <person name="Thiergart T."/>
            <person name="Pickel B."/>
            <person name="Atanasova L."/>
            <person name="Karlsson M."/>
            <person name="Huettel B."/>
            <person name="Barry K.W."/>
            <person name="Haridas S."/>
            <person name="Chen C."/>
            <person name="Bauer D."/>
            <person name="Andreopoulos W."/>
            <person name="Pangilinan J."/>
            <person name="LaButti K."/>
            <person name="Riley R."/>
            <person name="Lipzen A."/>
            <person name="Clum A."/>
            <person name="Drula E."/>
            <person name="Henrissat B."/>
            <person name="Kohler A."/>
            <person name="Grigoriev I.V."/>
            <person name="Martin F.M."/>
            <person name="Hacquard S."/>
        </authorList>
    </citation>
    <scope>NUCLEOTIDE SEQUENCE [LARGE SCALE GENOMIC DNA]</scope>
    <source>
        <strain evidence="5 6">MPI-CAGE-CH-0241</strain>
    </source>
</reference>
<dbReference type="InterPro" id="IPR001138">
    <property type="entry name" value="Zn2Cys6_DnaBD"/>
</dbReference>
<feature type="domain" description="Zn(2)-C6 fungal-type" evidence="4">
    <location>
        <begin position="25"/>
        <end position="57"/>
    </location>
</feature>
<dbReference type="PANTHER" id="PTHR31001:SF40">
    <property type="entry name" value="ZN(II)2CYS6 TRANSCRIPTION FACTOR (EUROFUNG)"/>
    <property type="match status" value="1"/>
</dbReference>
<dbReference type="Gene3D" id="4.10.240.10">
    <property type="entry name" value="Zn(2)-C6 fungal-type DNA-binding domain"/>
    <property type="match status" value="1"/>
</dbReference>
<dbReference type="InterPro" id="IPR036864">
    <property type="entry name" value="Zn2-C6_fun-type_DNA-bd_sf"/>
</dbReference>
<dbReference type="CDD" id="cd12148">
    <property type="entry name" value="fungal_TF_MHR"/>
    <property type="match status" value="1"/>
</dbReference>
<evidence type="ECO:0000256" key="3">
    <source>
        <dbReference type="SAM" id="MobiDB-lite"/>
    </source>
</evidence>
<dbReference type="Proteomes" id="UP000777438">
    <property type="component" value="Unassembled WGS sequence"/>
</dbReference>
<dbReference type="GO" id="GO:0000981">
    <property type="term" value="F:DNA-binding transcription factor activity, RNA polymerase II-specific"/>
    <property type="evidence" value="ECO:0007669"/>
    <property type="project" value="InterPro"/>
</dbReference>
<dbReference type="SUPFAM" id="SSF57701">
    <property type="entry name" value="Zn2/Cys6 DNA-binding domain"/>
    <property type="match status" value="1"/>
</dbReference>
<dbReference type="EMBL" id="JAGPYM010000010">
    <property type="protein sequence ID" value="KAH6890005.1"/>
    <property type="molecule type" value="Genomic_DNA"/>
</dbReference>
<dbReference type="SMART" id="SM00066">
    <property type="entry name" value="GAL4"/>
    <property type="match status" value="1"/>
</dbReference>
<dbReference type="PROSITE" id="PS50048">
    <property type="entry name" value="ZN2_CY6_FUNGAL_2"/>
    <property type="match status" value="1"/>
</dbReference>
<comment type="subcellular location">
    <subcellularLocation>
        <location evidence="1">Nucleus</location>
    </subcellularLocation>
</comment>
<evidence type="ECO:0000256" key="2">
    <source>
        <dbReference type="ARBA" id="ARBA00023242"/>
    </source>
</evidence>
<name>A0A9P8W5I6_9HYPO</name>
<feature type="region of interest" description="Disordered" evidence="3">
    <location>
        <begin position="1"/>
        <end position="26"/>
    </location>
</feature>
<dbReference type="PROSITE" id="PS00463">
    <property type="entry name" value="ZN2_CY6_FUNGAL_1"/>
    <property type="match status" value="1"/>
</dbReference>
<dbReference type="AlphaFoldDB" id="A0A9P8W5I6"/>
<keyword evidence="6" id="KW-1185">Reference proteome</keyword>
<comment type="caution">
    <text evidence="5">The sequence shown here is derived from an EMBL/GenBank/DDBJ whole genome shotgun (WGS) entry which is preliminary data.</text>
</comment>
<accession>A0A9P8W5I6</accession>
<dbReference type="PANTHER" id="PTHR31001">
    <property type="entry name" value="UNCHARACTERIZED TRANSCRIPTIONAL REGULATORY PROTEIN"/>
    <property type="match status" value="1"/>
</dbReference>
<organism evidence="5 6">
    <name type="scientific">Thelonectria olida</name>
    <dbReference type="NCBI Taxonomy" id="1576542"/>
    <lineage>
        <taxon>Eukaryota</taxon>
        <taxon>Fungi</taxon>
        <taxon>Dikarya</taxon>
        <taxon>Ascomycota</taxon>
        <taxon>Pezizomycotina</taxon>
        <taxon>Sordariomycetes</taxon>
        <taxon>Hypocreomycetidae</taxon>
        <taxon>Hypocreales</taxon>
        <taxon>Nectriaceae</taxon>
        <taxon>Thelonectria</taxon>
    </lineage>
</organism>
<dbReference type="InterPro" id="IPR050613">
    <property type="entry name" value="Sec_Metabolite_Reg"/>
</dbReference>
<protein>
    <recommendedName>
        <fullName evidence="4">Zn(2)-C6 fungal-type domain-containing protein</fullName>
    </recommendedName>
</protein>